<feature type="transmembrane region" description="Helical" evidence="7">
    <location>
        <begin position="111"/>
        <end position="132"/>
    </location>
</feature>
<feature type="region of interest" description="Disordered" evidence="6">
    <location>
        <begin position="357"/>
        <end position="380"/>
    </location>
</feature>
<feature type="transmembrane region" description="Helical" evidence="7">
    <location>
        <begin position="144"/>
        <end position="171"/>
    </location>
</feature>
<reference evidence="9 10" key="1">
    <citation type="submission" date="2023-01" db="EMBL/GenBank/DDBJ databases">
        <title>Analysis of 21 Apiospora genomes using comparative genomics revels a genus with tremendous synthesis potential of carbohydrate active enzymes and secondary metabolites.</title>
        <authorList>
            <person name="Sorensen T."/>
        </authorList>
    </citation>
    <scope>NUCLEOTIDE SEQUENCE [LARGE SCALE GENOMIC DNA]</scope>
    <source>
        <strain evidence="9 10">CBS 20057</strain>
    </source>
</reference>
<comment type="similarity">
    <text evidence="5">Belongs to the SAT4 family.</text>
</comment>
<dbReference type="PANTHER" id="PTHR33048:SF124">
    <property type="entry name" value="INTEGRAL MEMBRANE PROTEIN"/>
    <property type="match status" value="1"/>
</dbReference>
<evidence type="ECO:0000256" key="3">
    <source>
        <dbReference type="ARBA" id="ARBA00022989"/>
    </source>
</evidence>
<dbReference type="Pfam" id="PF20684">
    <property type="entry name" value="Fung_rhodopsin"/>
    <property type="match status" value="1"/>
</dbReference>
<keyword evidence="3 7" id="KW-1133">Transmembrane helix</keyword>
<dbReference type="Proteomes" id="UP001396898">
    <property type="component" value="Unassembled WGS sequence"/>
</dbReference>
<dbReference type="PANTHER" id="PTHR33048">
    <property type="entry name" value="PTH11-LIKE INTEGRAL MEMBRANE PROTEIN (AFU_ORTHOLOGUE AFUA_5G11245)"/>
    <property type="match status" value="1"/>
</dbReference>
<evidence type="ECO:0000256" key="7">
    <source>
        <dbReference type="SAM" id="Phobius"/>
    </source>
</evidence>
<accession>A0ABR1R938</accession>
<feature type="transmembrane region" description="Helical" evidence="7">
    <location>
        <begin position="223"/>
        <end position="251"/>
    </location>
</feature>
<feature type="transmembrane region" description="Helical" evidence="7">
    <location>
        <begin position="30"/>
        <end position="47"/>
    </location>
</feature>
<evidence type="ECO:0000256" key="2">
    <source>
        <dbReference type="ARBA" id="ARBA00022692"/>
    </source>
</evidence>
<keyword evidence="2 7" id="KW-0812">Transmembrane</keyword>
<evidence type="ECO:0000256" key="1">
    <source>
        <dbReference type="ARBA" id="ARBA00004141"/>
    </source>
</evidence>
<feature type="transmembrane region" description="Helical" evidence="7">
    <location>
        <begin position="191"/>
        <end position="216"/>
    </location>
</feature>
<dbReference type="InterPro" id="IPR049326">
    <property type="entry name" value="Rhodopsin_dom_fungi"/>
</dbReference>
<evidence type="ECO:0000259" key="8">
    <source>
        <dbReference type="Pfam" id="PF20684"/>
    </source>
</evidence>
<keyword evidence="10" id="KW-1185">Reference proteome</keyword>
<organism evidence="9 10">
    <name type="scientific">Apiospora marii</name>
    <dbReference type="NCBI Taxonomy" id="335849"/>
    <lineage>
        <taxon>Eukaryota</taxon>
        <taxon>Fungi</taxon>
        <taxon>Dikarya</taxon>
        <taxon>Ascomycota</taxon>
        <taxon>Pezizomycotina</taxon>
        <taxon>Sordariomycetes</taxon>
        <taxon>Xylariomycetidae</taxon>
        <taxon>Amphisphaeriales</taxon>
        <taxon>Apiosporaceae</taxon>
        <taxon>Apiospora</taxon>
    </lineage>
</organism>
<evidence type="ECO:0000313" key="10">
    <source>
        <dbReference type="Proteomes" id="UP001396898"/>
    </source>
</evidence>
<feature type="transmembrane region" description="Helical" evidence="7">
    <location>
        <begin position="67"/>
        <end position="91"/>
    </location>
</feature>
<feature type="transmembrane region" description="Helical" evidence="7">
    <location>
        <begin position="263"/>
        <end position="282"/>
    </location>
</feature>
<protein>
    <recommendedName>
        <fullName evidence="8">Rhodopsin domain-containing protein</fullName>
    </recommendedName>
</protein>
<feature type="domain" description="Rhodopsin" evidence="8">
    <location>
        <begin position="50"/>
        <end position="287"/>
    </location>
</feature>
<evidence type="ECO:0000256" key="5">
    <source>
        <dbReference type="ARBA" id="ARBA00038359"/>
    </source>
</evidence>
<dbReference type="InterPro" id="IPR052337">
    <property type="entry name" value="SAT4-like"/>
</dbReference>
<dbReference type="EMBL" id="JAQQWI010000017">
    <property type="protein sequence ID" value="KAK8005913.1"/>
    <property type="molecule type" value="Genomic_DNA"/>
</dbReference>
<evidence type="ECO:0000313" key="9">
    <source>
        <dbReference type="EMBL" id="KAK8005913.1"/>
    </source>
</evidence>
<comment type="subcellular location">
    <subcellularLocation>
        <location evidence="1">Membrane</location>
        <topology evidence="1">Multi-pass membrane protein</topology>
    </subcellularLocation>
</comment>
<proteinExistence type="inferred from homology"/>
<gene>
    <name evidence="9" type="ORF">PG991_012210</name>
</gene>
<comment type="caution">
    <text evidence="9">The sequence shown here is derived from an EMBL/GenBank/DDBJ whole genome shotgun (WGS) entry which is preliminary data.</text>
</comment>
<name>A0ABR1R938_9PEZI</name>
<keyword evidence="4 7" id="KW-0472">Membrane</keyword>
<sequence>MSIANRVATVLPTPGGYVVDLDHPKGHADVATYWIVGAGNVLALLFMSQRLFTKSVLLKEFRLEDGFLVLAWITSVSTQALLVYLFAIGVLGARTWEVSARHHRFYSMMRLVIPVIYTPCAGSAKLSLLFYYRRLGLGPWFRRFVIVTMLVVAGYTLGTAFALIFGCHPIAKSWDSTVAGGTCIDHDALHFATAILNIATDGVMLALPIPVVAGFVMPKRQKLGLLVMFLIGAGTVAVSVMCFLVLLPALADRDQTWAMASPSMWLCLEANLLIICASLPTLRRFLHHVAPRLTGDYDSYYEGDRERLSPSPSPGPGRLRHRHLRWYNRVSDRFRDYPMRSLRDVALRPDQVQTVETRAGTNSRCSRMWDARPNKSDGDSEKAIFQTRTMTVTYQNRDGSM</sequence>
<evidence type="ECO:0000256" key="4">
    <source>
        <dbReference type="ARBA" id="ARBA00023136"/>
    </source>
</evidence>
<evidence type="ECO:0000256" key="6">
    <source>
        <dbReference type="SAM" id="MobiDB-lite"/>
    </source>
</evidence>
<feature type="compositionally biased region" description="Basic and acidic residues" evidence="6">
    <location>
        <begin position="367"/>
        <end position="380"/>
    </location>
</feature>